<comment type="caution">
    <text evidence="1">The sequence shown here is derived from an EMBL/GenBank/DDBJ whole genome shotgun (WGS) entry which is preliminary data.</text>
</comment>
<dbReference type="EMBL" id="DVMP01000095">
    <property type="protein sequence ID" value="HIU25896.1"/>
    <property type="molecule type" value="Genomic_DNA"/>
</dbReference>
<dbReference type="AlphaFoldDB" id="A0A9D1L6M4"/>
<evidence type="ECO:0000313" key="2">
    <source>
        <dbReference type="Proteomes" id="UP000824090"/>
    </source>
</evidence>
<gene>
    <name evidence="1" type="ORF">IAC50_05315</name>
</gene>
<reference evidence="1" key="1">
    <citation type="submission" date="2020-10" db="EMBL/GenBank/DDBJ databases">
        <authorList>
            <person name="Gilroy R."/>
        </authorList>
    </citation>
    <scope>NUCLEOTIDE SEQUENCE</scope>
    <source>
        <strain evidence="1">ChiHcec3-6078</strain>
    </source>
</reference>
<sequence>MDINELLEYLDIEEPSQFEYFETMADLAESEEYMDPETLFPLFDGADGETVARLTEDYFEDILEGLPENSGEIFSLLHQIKLALTGLIANSGDESDIRRFAEEFSRFRNWYSITSDVELVSEETGERLHHSLRDAVTASRLEKLGGEKYRYDFENALEYELDGYTVSVAELMAAEDENRGTIVFDPEEDREEE</sequence>
<name>A0A9D1L6M4_9FIRM</name>
<protein>
    <submittedName>
        <fullName evidence="1">Uncharacterized protein</fullName>
    </submittedName>
</protein>
<organism evidence="1 2">
    <name type="scientific">Candidatus Allocopromorpha excrementigallinarum</name>
    <dbReference type="NCBI Taxonomy" id="2840742"/>
    <lineage>
        <taxon>Bacteria</taxon>
        <taxon>Bacillati</taxon>
        <taxon>Bacillota</taxon>
        <taxon>Clostridia</taxon>
        <taxon>Eubacteriales</taxon>
        <taxon>Eubacteriaceae</taxon>
        <taxon>Eubacteriaceae incertae sedis</taxon>
        <taxon>Candidatus Allocopromorpha</taxon>
    </lineage>
</organism>
<proteinExistence type="predicted"/>
<dbReference type="Proteomes" id="UP000824090">
    <property type="component" value="Unassembled WGS sequence"/>
</dbReference>
<reference evidence="1" key="2">
    <citation type="journal article" date="2021" name="PeerJ">
        <title>Extensive microbial diversity within the chicken gut microbiome revealed by metagenomics and culture.</title>
        <authorList>
            <person name="Gilroy R."/>
            <person name="Ravi A."/>
            <person name="Getino M."/>
            <person name="Pursley I."/>
            <person name="Horton D.L."/>
            <person name="Alikhan N.F."/>
            <person name="Baker D."/>
            <person name="Gharbi K."/>
            <person name="Hall N."/>
            <person name="Watson M."/>
            <person name="Adriaenssens E.M."/>
            <person name="Foster-Nyarko E."/>
            <person name="Jarju S."/>
            <person name="Secka A."/>
            <person name="Antonio M."/>
            <person name="Oren A."/>
            <person name="Chaudhuri R.R."/>
            <person name="La Ragione R."/>
            <person name="Hildebrand F."/>
            <person name="Pallen M.J."/>
        </authorList>
    </citation>
    <scope>NUCLEOTIDE SEQUENCE</scope>
    <source>
        <strain evidence="1">ChiHcec3-6078</strain>
    </source>
</reference>
<accession>A0A9D1L6M4</accession>
<evidence type="ECO:0000313" key="1">
    <source>
        <dbReference type="EMBL" id="HIU25896.1"/>
    </source>
</evidence>